<dbReference type="RefSeq" id="WP_012378137.1">
    <property type="nucleotide sequence ID" value="NC_010572.1"/>
</dbReference>
<feature type="transmembrane region" description="Helical" evidence="6">
    <location>
        <begin position="186"/>
        <end position="205"/>
    </location>
</feature>
<keyword evidence="5" id="KW-0046">Antibiotic resistance</keyword>
<evidence type="ECO:0000256" key="3">
    <source>
        <dbReference type="ARBA" id="ARBA00022989"/>
    </source>
</evidence>
<evidence type="ECO:0000256" key="2">
    <source>
        <dbReference type="ARBA" id="ARBA00022692"/>
    </source>
</evidence>
<dbReference type="PROSITE" id="PS51012">
    <property type="entry name" value="ABC_TM2"/>
    <property type="match status" value="1"/>
</dbReference>
<dbReference type="PANTHER" id="PTHR43027:SF2">
    <property type="entry name" value="TRANSPORT PERMEASE PROTEIN"/>
    <property type="match status" value="1"/>
</dbReference>
<dbReference type="PANTHER" id="PTHR43027">
    <property type="entry name" value="DOXORUBICIN RESISTANCE ABC TRANSPORTER PERMEASE PROTEIN DRRC-RELATED"/>
    <property type="match status" value="1"/>
</dbReference>
<evidence type="ECO:0000256" key="1">
    <source>
        <dbReference type="ARBA" id="ARBA00004141"/>
    </source>
</evidence>
<dbReference type="InterPro" id="IPR013525">
    <property type="entry name" value="ABC2_TM"/>
</dbReference>
<dbReference type="InterPro" id="IPR000412">
    <property type="entry name" value="ABC_2_transport"/>
</dbReference>
<feature type="domain" description="ABC transmembrane type-2" evidence="7">
    <location>
        <begin position="37"/>
        <end position="263"/>
    </location>
</feature>
<evidence type="ECO:0000256" key="5">
    <source>
        <dbReference type="ARBA" id="ARBA00023251"/>
    </source>
</evidence>
<proteinExistence type="inferred from homology"/>
<organism evidence="8 9">
    <name type="scientific">Streptomyces griseus subsp. griseus (strain JCM 4626 / CBS 651.72 / NBRC 13350 / KCC S-0626 / ISP 5235)</name>
    <dbReference type="NCBI Taxonomy" id="455632"/>
    <lineage>
        <taxon>Bacteria</taxon>
        <taxon>Bacillati</taxon>
        <taxon>Actinomycetota</taxon>
        <taxon>Actinomycetes</taxon>
        <taxon>Kitasatosporales</taxon>
        <taxon>Streptomycetaceae</taxon>
        <taxon>Streptomyces</taxon>
    </lineage>
</organism>
<dbReference type="GO" id="GO:0046677">
    <property type="term" value="P:response to antibiotic"/>
    <property type="evidence" value="ECO:0007669"/>
    <property type="project" value="UniProtKB-KW"/>
</dbReference>
<dbReference type="eggNOG" id="COG0842">
    <property type="taxonomic scope" value="Bacteria"/>
</dbReference>
<dbReference type="PATRIC" id="fig|455632.4.peg.866"/>
<keyword evidence="6" id="KW-0813">Transport</keyword>
<dbReference type="HOGENOM" id="CLU_039483_4_1_11"/>
<dbReference type="InterPro" id="IPR052902">
    <property type="entry name" value="ABC-2_transporter"/>
</dbReference>
<feature type="transmembrane region" description="Helical" evidence="6">
    <location>
        <begin position="153"/>
        <end position="174"/>
    </location>
</feature>
<comment type="similarity">
    <text evidence="6">Belongs to the ABC-2 integral membrane protein family.</text>
</comment>
<dbReference type="Proteomes" id="UP000001685">
    <property type="component" value="Chromosome"/>
</dbReference>
<dbReference type="PIRSF" id="PIRSF006648">
    <property type="entry name" value="DrrB"/>
    <property type="match status" value="1"/>
</dbReference>
<dbReference type="GO" id="GO:0140359">
    <property type="term" value="F:ABC-type transporter activity"/>
    <property type="evidence" value="ECO:0007669"/>
    <property type="project" value="InterPro"/>
</dbReference>
<gene>
    <name evidence="8" type="ordered locus">SGR_876</name>
</gene>
<keyword evidence="3 6" id="KW-1133">Transmembrane helix</keyword>
<dbReference type="EMBL" id="AP009493">
    <property type="protein sequence ID" value="BAG17705.1"/>
    <property type="molecule type" value="Genomic_DNA"/>
</dbReference>
<feature type="transmembrane region" description="Helical" evidence="6">
    <location>
        <begin position="74"/>
        <end position="96"/>
    </location>
</feature>
<evidence type="ECO:0000313" key="9">
    <source>
        <dbReference type="Proteomes" id="UP000001685"/>
    </source>
</evidence>
<sequence length="263" mass="27819">MSAATAPPAPSLTANVRARPGRAVLRAETLLFFREPGSVFWVMAFPTLLLLILGFIPAMTEAKDELGGLSTVEAYVPVAVLLSMIMAGLMAMPPVITGYRERGILRRMSTTPVRPTSVLGAQVGLHAAASLFSAVLTLAVGRIVSGVALPGQILGYLLTLLLAVVCVLALGALISALSPTTKIAQAVSISVFFPSMLAAGVYMPIQQMPDVMARIVELLPFGAAAQALNQATAGDWPDWNHLGVLALWTLVLSASATRWFRWQ</sequence>
<name>B1VT01_STRGG</name>
<dbReference type="InterPro" id="IPR047817">
    <property type="entry name" value="ABC2_TM_bact-type"/>
</dbReference>
<reference evidence="9" key="1">
    <citation type="journal article" date="2008" name="J. Bacteriol.">
        <title>Genome sequence of the streptomycin-producing microorganism Streptomyces griseus IFO 13350.</title>
        <authorList>
            <person name="Ohnishi Y."/>
            <person name="Ishikawa J."/>
            <person name="Hara H."/>
            <person name="Suzuki H."/>
            <person name="Ikenoya M."/>
            <person name="Ikeda H."/>
            <person name="Yamashita A."/>
            <person name="Hattori M."/>
            <person name="Horinouchi S."/>
        </authorList>
    </citation>
    <scope>NUCLEOTIDE SEQUENCE [LARGE SCALE GENOMIC DNA]</scope>
    <source>
        <strain evidence="9">JCM 4626 / NBRC 13350</strain>
    </source>
</reference>
<keyword evidence="4 6" id="KW-0472">Membrane</keyword>
<accession>B1VT01</accession>
<evidence type="ECO:0000256" key="6">
    <source>
        <dbReference type="RuleBase" id="RU361157"/>
    </source>
</evidence>
<feature type="transmembrane region" description="Helical" evidence="6">
    <location>
        <begin position="242"/>
        <end position="260"/>
    </location>
</feature>
<keyword evidence="2 6" id="KW-0812">Transmembrane</keyword>
<dbReference type="GO" id="GO:0043190">
    <property type="term" value="C:ATP-binding cassette (ABC) transporter complex"/>
    <property type="evidence" value="ECO:0007669"/>
    <property type="project" value="InterPro"/>
</dbReference>
<dbReference type="AlphaFoldDB" id="B1VT01"/>
<evidence type="ECO:0000256" key="4">
    <source>
        <dbReference type="ARBA" id="ARBA00023136"/>
    </source>
</evidence>
<evidence type="ECO:0000313" key="8">
    <source>
        <dbReference type="EMBL" id="BAG17705.1"/>
    </source>
</evidence>
<feature type="transmembrane region" description="Helical" evidence="6">
    <location>
        <begin position="117"/>
        <end position="141"/>
    </location>
</feature>
<dbReference type="Pfam" id="PF01061">
    <property type="entry name" value="ABC2_membrane"/>
    <property type="match status" value="1"/>
</dbReference>
<dbReference type="KEGG" id="sgr:SGR_876"/>
<dbReference type="PRINTS" id="PR00164">
    <property type="entry name" value="ABC2TRNSPORT"/>
</dbReference>
<evidence type="ECO:0000259" key="7">
    <source>
        <dbReference type="PROSITE" id="PS51012"/>
    </source>
</evidence>
<comment type="subcellular location">
    <subcellularLocation>
        <location evidence="6">Cell membrane</location>
        <topology evidence="6">Multi-pass membrane protein</topology>
    </subcellularLocation>
    <subcellularLocation>
        <location evidence="1">Membrane</location>
        <topology evidence="1">Multi-pass membrane protein</topology>
    </subcellularLocation>
</comment>
<protein>
    <recommendedName>
        <fullName evidence="6">Transport permease protein</fullName>
    </recommendedName>
</protein>
<feature type="transmembrane region" description="Helical" evidence="6">
    <location>
        <begin position="39"/>
        <end position="59"/>
    </location>
</feature>
<keyword evidence="6" id="KW-1003">Cell membrane</keyword>